<evidence type="ECO:0000313" key="2">
    <source>
        <dbReference type="EMBL" id="CAE7216760.1"/>
    </source>
</evidence>
<dbReference type="EMBL" id="CAJNJA010006869">
    <property type="protein sequence ID" value="CAE7216760.1"/>
    <property type="molecule type" value="Genomic_DNA"/>
</dbReference>
<dbReference type="Proteomes" id="UP000601435">
    <property type="component" value="Unassembled WGS sequence"/>
</dbReference>
<keyword evidence="3" id="KW-1185">Reference proteome</keyword>
<accession>A0A812JYQ1</accession>
<gene>
    <name evidence="2" type="primary">atpG</name>
    <name evidence="2" type="ORF">SNEC2469_LOCUS2540</name>
</gene>
<dbReference type="OrthoDB" id="10336072at2759"/>
<feature type="region of interest" description="Disordered" evidence="1">
    <location>
        <begin position="1"/>
        <end position="36"/>
    </location>
</feature>
<organism evidence="2 3">
    <name type="scientific">Symbiodinium necroappetens</name>
    <dbReference type="NCBI Taxonomy" id="1628268"/>
    <lineage>
        <taxon>Eukaryota</taxon>
        <taxon>Sar</taxon>
        <taxon>Alveolata</taxon>
        <taxon>Dinophyceae</taxon>
        <taxon>Suessiales</taxon>
        <taxon>Symbiodiniaceae</taxon>
        <taxon>Symbiodinium</taxon>
    </lineage>
</organism>
<evidence type="ECO:0000256" key="1">
    <source>
        <dbReference type="SAM" id="MobiDB-lite"/>
    </source>
</evidence>
<reference evidence="2" key="1">
    <citation type="submission" date="2021-02" db="EMBL/GenBank/DDBJ databases">
        <authorList>
            <person name="Dougan E. K."/>
            <person name="Rhodes N."/>
            <person name="Thang M."/>
            <person name="Chan C."/>
        </authorList>
    </citation>
    <scope>NUCLEOTIDE SEQUENCE</scope>
</reference>
<feature type="compositionally biased region" description="Basic and acidic residues" evidence="1">
    <location>
        <begin position="15"/>
        <end position="36"/>
    </location>
</feature>
<evidence type="ECO:0000313" key="3">
    <source>
        <dbReference type="Proteomes" id="UP000601435"/>
    </source>
</evidence>
<sequence length="75" mass="8075">MQRKAHPIPPPRGNGLEREAVQTAWKAKELQREAGKVEARGAERLARIPGTFTTSSPSALFSCSACSCSRCSISC</sequence>
<proteinExistence type="predicted"/>
<name>A0A812JYQ1_9DINO</name>
<dbReference type="AlphaFoldDB" id="A0A812JYQ1"/>
<comment type="caution">
    <text evidence="2">The sequence shown here is derived from an EMBL/GenBank/DDBJ whole genome shotgun (WGS) entry which is preliminary data.</text>
</comment>
<protein>
    <submittedName>
        <fullName evidence="2">AtpG protein</fullName>
    </submittedName>
</protein>